<dbReference type="Proteomes" id="UP001297272">
    <property type="component" value="Unassembled WGS sequence"/>
</dbReference>
<evidence type="ECO:0000313" key="3">
    <source>
        <dbReference type="Proteomes" id="UP001297272"/>
    </source>
</evidence>
<comment type="caution">
    <text evidence="2">The sequence shown here is derived from an EMBL/GenBank/DDBJ whole genome shotgun (WGS) entry which is preliminary data.</text>
</comment>
<reference evidence="2 3" key="1">
    <citation type="submission" date="2021-03" db="EMBL/GenBank/DDBJ databases">
        <title>Tianweitania aestuarii sp. nov., isolated from a tidal flat.</title>
        <authorList>
            <person name="Park S."/>
            <person name="Yoon J.-H."/>
        </authorList>
    </citation>
    <scope>NUCLEOTIDE SEQUENCE [LARGE SCALE GENOMIC DNA]</scope>
    <source>
        <strain evidence="2 3">BSSL-BM11</strain>
    </source>
</reference>
<proteinExistence type="predicted"/>
<evidence type="ECO:0000313" key="2">
    <source>
        <dbReference type="EMBL" id="MBS9721656.1"/>
    </source>
</evidence>
<feature type="transmembrane region" description="Helical" evidence="1">
    <location>
        <begin position="28"/>
        <end position="47"/>
    </location>
</feature>
<gene>
    <name evidence="2" type="ORF">JYU29_13285</name>
</gene>
<name>A0ABS5RX70_9HYPH</name>
<evidence type="ECO:0000256" key="1">
    <source>
        <dbReference type="SAM" id="Phobius"/>
    </source>
</evidence>
<dbReference type="InterPro" id="IPR024399">
    <property type="entry name" value="DUF2628"/>
</dbReference>
<accession>A0ABS5RX70</accession>
<dbReference type="RefSeq" id="WP_213985293.1">
    <property type="nucleotide sequence ID" value="NZ_JAFMNX010000003.1"/>
</dbReference>
<dbReference type="Pfam" id="PF10947">
    <property type="entry name" value="DUF2628"/>
    <property type="match status" value="1"/>
</dbReference>
<keyword evidence="3" id="KW-1185">Reference proteome</keyword>
<keyword evidence="1" id="KW-1133">Transmembrane helix</keyword>
<sequence length="161" mass="17455">MAVFVVLEPDVSDLTQAQERAVLVRDGFAFWAFVVPVIWLLLHRLWIEALAALALMAAAGALASQVGGSPLLGLALSLLTQLYFGLEARNLKINALCRRGWRIWGPVEALNKNEAELRYAAAADARSVVLENAPWPQRANITTPAGGAATPIVSNPFPWTR</sequence>
<feature type="transmembrane region" description="Helical" evidence="1">
    <location>
        <begin position="53"/>
        <end position="79"/>
    </location>
</feature>
<keyword evidence="1" id="KW-0812">Transmembrane</keyword>
<protein>
    <submittedName>
        <fullName evidence="2">DUF2628 domain-containing protein</fullName>
    </submittedName>
</protein>
<organism evidence="2 3">
    <name type="scientific">Tianweitania aestuarii</name>
    <dbReference type="NCBI Taxonomy" id="2814886"/>
    <lineage>
        <taxon>Bacteria</taxon>
        <taxon>Pseudomonadati</taxon>
        <taxon>Pseudomonadota</taxon>
        <taxon>Alphaproteobacteria</taxon>
        <taxon>Hyphomicrobiales</taxon>
        <taxon>Phyllobacteriaceae</taxon>
        <taxon>Tianweitania</taxon>
    </lineage>
</organism>
<dbReference type="EMBL" id="JAFMNX010000003">
    <property type="protein sequence ID" value="MBS9721656.1"/>
    <property type="molecule type" value="Genomic_DNA"/>
</dbReference>
<keyword evidence="1" id="KW-0472">Membrane</keyword>